<dbReference type="EMBL" id="KV007458">
    <property type="protein sequence ID" value="KZV31665.1"/>
    <property type="molecule type" value="Genomic_DNA"/>
</dbReference>
<name>A0A2Z7BC74_9LAMI</name>
<dbReference type="PANTHER" id="PTHR33476:SF22">
    <property type="entry name" value="PROTEIN POLAR LOCALIZATION DURING ASYMMETRIC DIVISION AND REDISTRIBUTION"/>
    <property type="match status" value="1"/>
</dbReference>
<organism evidence="1 2">
    <name type="scientific">Dorcoceras hygrometricum</name>
    <dbReference type="NCBI Taxonomy" id="472368"/>
    <lineage>
        <taxon>Eukaryota</taxon>
        <taxon>Viridiplantae</taxon>
        <taxon>Streptophyta</taxon>
        <taxon>Embryophyta</taxon>
        <taxon>Tracheophyta</taxon>
        <taxon>Spermatophyta</taxon>
        <taxon>Magnoliopsida</taxon>
        <taxon>eudicotyledons</taxon>
        <taxon>Gunneridae</taxon>
        <taxon>Pentapetalae</taxon>
        <taxon>asterids</taxon>
        <taxon>lamiids</taxon>
        <taxon>Lamiales</taxon>
        <taxon>Gesneriaceae</taxon>
        <taxon>Didymocarpoideae</taxon>
        <taxon>Trichosporeae</taxon>
        <taxon>Loxocarpinae</taxon>
        <taxon>Dorcoceras</taxon>
    </lineage>
</organism>
<reference evidence="1 2" key="1">
    <citation type="journal article" date="2015" name="Proc. Natl. Acad. Sci. U.S.A.">
        <title>The resurrection genome of Boea hygrometrica: A blueprint for survival of dehydration.</title>
        <authorList>
            <person name="Xiao L."/>
            <person name="Yang G."/>
            <person name="Zhang L."/>
            <person name="Yang X."/>
            <person name="Zhao S."/>
            <person name="Ji Z."/>
            <person name="Zhou Q."/>
            <person name="Hu M."/>
            <person name="Wang Y."/>
            <person name="Chen M."/>
            <person name="Xu Y."/>
            <person name="Jin H."/>
            <person name="Xiao X."/>
            <person name="Hu G."/>
            <person name="Bao F."/>
            <person name="Hu Y."/>
            <person name="Wan P."/>
            <person name="Li L."/>
            <person name="Deng X."/>
            <person name="Kuang T."/>
            <person name="Xiang C."/>
            <person name="Zhu J.K."/>
            <person name="Oliver M.J."/>
            <person name="He Y."/>
        </authorList>
    </citation>
    <scope>NUCLEOTIDE SEQUENCE [LARGE SCALE GENOMIC DNA]</scope>
    <source>
        <strain evidence="2">cv. XS01</strain>
    </source>
</reference>
<dbReference type="PANTHER" id="PTHR33476">
    <property type="entry name" value="EMB|CAB62613.1"/>
    <property type="match status" value="1"/>
</dbReference>
<evidence type="ECO:0000313" key="1">
    <source>
        <dbReference type="EMBL" id="KZV31665.1"/>
    </source>
</evidence>
<proteinExistence type="predicted"/>
<dbReference type="AlphaFoldDB" id="A0A2Z7BC74"/>
<keyword evidence="2" id="KW-1185">Reference proteome</keyword>
<dbReference type="InterPro" id="IPR040348">
    <property type="entry name" value="POLAR-like"/>
</dbReference>
<evidence type="ECO:0000313" key="2">
    <source>
        <dbReference type="Proteomes" id="UP000250235"/>
    </source>
</evidence>
<sequence>MDDNAVGADMGRRRRKRRDRSCRSFTSCISPRLIFSRWFNGGNSGGQENGIEVKFGVSRGSVDGSMDFGWSPSFAPKSSEEFRKEASFSLGVGFGLVFLIAASRNELNKMANLHKKMQILLQSFRTEFQNNQEKEHCSGSTMAPSFPKPSDVQEISYTEKTVCSQYFSTHNFEWPEVNFSSVQHRGENSRGMDRIEHELEVELDRLQLQIDSELPSKYSKQQHSEINVEDSAPEMSLTTSFEDMGKQPYQPMMCNQDQFYGIDPFELERRLHQVLEVRQQEEINELIHQLELKETELSWWKDTVRLISQHAEEPILCSESEH</sequence>
<accession>A0A2Z7BC74</accession>
<dbReference type="OrthoDB" id="1916242at2759"/>
<dbReference type="GO" id="GO:0008356">
    <property type="term" value="P:asymmetric cell division"/>
    <property type="evidence" value="ECO:0007669"/>
    <property type="project" value="InterPro"/>
</dbReference>
<dbReference type="Proteomes" id="UP000250235">
    <property type="component" value="Unassembled WGS sequence"/>
</dbReference>
<protein>
    <submittedName>
        <fullName evidence="1">Uncharacterized protein</fullName>
    </submittedName>
</protein>
<gene>
    <name evidence="1" type="ORF">F511_00469</name>
</gene>